<dbReference type="GO" id="GO:0008270">
    <property type="term" value="F:zinc ion binding"/>
    <property type="evidence" value="ECO:0007669"/>
    <property type="project" value="InterPro"/>
</dbReference>
<evidence type="ECO:0000256" key="3">
    <source>
        <dbReference type="ARBA" id="ARBA00023125"/>
    </source>
</evidence>
<dbReference type="Pfam" id="PF04082">
    <property type="entry name" value="Fungal_trans"/>
    <property type="match status" value="1"/>
</dbReference>
<feature type="domain" description="Xylanolytic transcriptional activator regulatory" evidence="7">
    <location>
        <begin position="188"/>
        <end position="261"/>
    </location>
</feature>
<dbReference type="CDD" id="cd12148">
    <property type="entry name" value="fungal_TF_MHR"/>
    <property type="match status" value="1"/>
</dbReference>
<reference evidence="8" key="1">
    <citation type="submission" date="2020-03" db="EMBL/GenBank/DDBJ databases">
        <authorList>
            <person name="He L."/>
        </authorList>
    </citation>
    <scope>NUCLEOTIDE SEQUENCE</scope>
    <source>
        <strain evidence="8">CkLH20</strain>
    </source>
</reference>
<feature type="compositionally biased region" description="Low complexity" evidence="6">
    <location>
        <begin position="47"/>
        <end position="57"/>
    </location>
</feature>
<reference evidence="8" key="2">
    <citation type="submission" date="2020-11" db="EMBL/GenBank/DDBJ databases">
        <title>Whole genome sequencing of Colletotrichum sp.</title>
        <authorList>
            <person name="Li H."/>
        </authorList>
    </citation>
    <scope>NUCLEOTIDE SEQUENCE</scope>
    <source>
        <strain evidence="8">CkLH20</strain>
    </source>
</reference>
<dbReference type="GO" id="GO:0003677">
    <property type="term" value="F:DNA binding"/>
    <property type="evidence" value="ECO:0007669"/>
    <property type="project" value="UniProtKB-KW"/>
</dbReference>
<dbReference type="PANTHER" id="PTHR46910">
    <property type="entry name" value="TRANSCRIPTION FACTOR PDR1"/>
    <property type="match status" value="1"/>
</dbReference>
<dbReference type="InterPro" id="IPR050987">
    <property type="entry name" value="AtrR-like"/>
</dbReference>
<dbReference type="SMART" id="SM00906">
    <property type="entry name" value="Fungal_trans"/>
    <property type="match status" value="1"/>
</dbReference>
<dbReference type="GeneID" id="62156330"/>
<dbReference type="AlphaFoldDB" id="A0A9P6IGL8"/>
<feature type="region of interest" description="Disordered" evidence="6">
    <location>
        <begin position="1"/>
        <end position="57"/>
    </location>
</feature>
<keyword evidence="2" id="KW-0805">Transcription regulation</keyword>
<keyword evidence="5" id="KW-0539">Nucleus</keyword>
<feature type="compositionally biased region" description="Polar residues" evidence="6">
    <location>
        <begin position="1"/>
        <end position="19"/>
    </location>
</feature>
<evidence type="ECO:0000256" key="5">
    <source>
        <dbReference type="ARBA" id="ARBA00023242"/>
    </source>
</evidence>
<keyword evidence="9" id="KW-1185">Reference proteome</keyword>
<evidence type="ECO:0000256" key="4">
    <source>
        <dbReference type="ARBA" id="ARBA00023163"/>
    </source>
</evidence>
<comment type="caution">
    <text evidence="8">The sequence shown here is derived from an EMBL/GenBank/DDBJ whole genome shotgun (WGS) entry which is preliminary data.</text>
</comment>
<dbReference type="EMBL" id="JAATWM020000001">
    <property type="protein sequence ID" value="KAF9882500.1"/>
    <property type="molecule type" value="Genomic_DNA"/>
</dbReference>
<keyword evidence="4" id="KW-0804">Transcription</keyword>
<dbReference type="RefSeq" id="XP_038751961.1">
    <property type="nucleotide sequence ID" value="XM_038883256.1"/>
</dbReference>
<dbReference type="GO" id="GO:0005634">
    <property type="term" value="C:nucleus"/>
    <property type="evidence" value="ECO:0007669"/>
    <property type="project" value="UniProtKB-SubCell"/>
</dbReference>
<gene>
    <name evidence="8" type="ORF">CkaCkLH20_00536</name>
</gene>
<organism evidence="8 9">
    <name type="scientific">Colletotrichum karsti</name>
    <dbReference type="NCBI Taxonomy" id="1095194"/>
    <lineage>
        <taxon>Eukaryota</taxon>
        <taxon>Fungi</taxon>
        <taxon>Dikarya</taxon>
        <taxon>Ascomycota</taxon>
        <taxon>Pezizomycotina</taxon>
        <taxon>Sordariomycetes</taxon>
        <taxon>Hypocreomycetidae</taxon>
        <taxon>Glomerellales</taxon>
        <taxon>Glomerellaceae</taxon>
        <taxon>Colletotrichum</taxon>
        <taxon>Colletotrichum boninense species complex</taxon>
    </lineage>
</organism>
<evidence type="ECO:0000313" key="9">
    <source>
        <dbReference type="Proteomes" id="UP000781932"/>
    </source>
</evidence>
<evidence type="ECO:0000313" key="8">
    <source>
        <dbReference type="EMBL" id="KAF9882500.1"/>
    </source>
</evidence>
<comment type="subcellular location">
    <subcellularLocation>
        <location evidence="1">Nucleus</location>
    </subcellularLocation>
</comment>
<keyword evidence="3" id="KW-0238">DNA-binding</keyword>
<dbReference type="PANTHER" id="PTHR46910:SF37">
    <property type="entry name" value="ZN(II)2CYS6 TRANSCRIPTION FACTOR (EUROFUNG)"/>
    <property type="match status" value="1"/>
</dbReference>
<evidence type="ECO:0000259" key="7">
    <source>
        <dbReference type="SMART" id="SM00906"/>
    </source>
</evidence>
<evidence type="ECO:0000256" key="6">
    <source>
        <dbReference type="SAM" id="MobiDB-lite"/>
    </source>
</evidence>
<protein>
    <submittedName>
        <fullName evidence="8">Nadh oxidase</fullName>
    </submittedName>
</protein>
<feature type="compositionally biased region" description="Polar residues" evidence="6">
    <location>
        <begin position="29"/>
        <end position="42"/>
    </location>
</feature>
<evidence type="ECO:0000256" key="1">
    <source>
        <dbReference type="ARBA" id="ARBA00004123"/>
    </source>
</evidence>
<proteinExistence type="predicted"/>
<dbReference type="GO" id="GO:0003700">
    <property type="term" value="F:DNA-binding transcription factor activity"/>
    <property type="evidence" value="ECO:0007669"/>
    <property type="project" value="InterPro"/>
</dbReference>
<dbReference type="InterPro" id="IPR007219">
    <property type="entry name" value="XnlR_reg_dom"/>
</dbReference>
<accession>A0A9P6IGL8</accession>
<sequence>MEQQLQQALDATSRTSSHTSPEDPVASNVADTRPQNDNSSESLDFMECTSSSESPSECVQESERLKLPPLQEIVPVVDEFFSNYNTIMPLFDQPTFMRMLSNWYVPSSPQSTAVWAAVNIAMALGYRCALKQPGNLDALVDDQKVQHHMRNVQSVVSELVTREEDLLGLQVLLGMVVLFLGTREPKPASVLIGTAVRLAHRMHLHDKESLQSFSPDIARQRTRLFWMTYTLDKDISLKSTTPSFQMDIDIDLPLPEHNPDDGAGIMCATNGSKFNYFRARVELSHISGKVYDQLYSTRSRKISPQDRQMRVMRLENMLENWRLSLPPEFQMDSALRCLDPLPVVHMSLLYHTHFMAVTMTHGVYSDNADWVKKVSLYSRSLMQDLDAAPSPCGKQNPPLPQGWAKCVELSRSCMRLFADSPKTDCSIWSNSCAHLSGLIIILANMFVWPDHQLVAADNELANQALQLFEQMLSVHKQETLHRMHAVVKELHRRAMEAVEEANALRREKQAAATVTEVRDTDLPFGTQVEEDVDFLQGMEATDIEGALTSNLTPGSMFSATWNLSNLEGLQADVGEAGMPTGLRYY</sequence>
<evidence type="ECO:0000256" key="2">
    <source>
        <dbReference type="ARBA" id="ARBA00023015"/>
    </source>
</evidence>
<dbReference type="OrthoDB" id="2123952at2759"/>
<dbReference type="GO" id="GO:0006351">
    <property type="term" value="P:DNA-templated transcription"/>
    <property type="evidence" value="ECO:0007669"/>
    <property type="project" value="InterPro"/>
</dbReference>
<dbReference type="Proteomes" id="UP000781932">
    <property type="component" value="Unassembled WGS sequence"/>
</dbReference>
<name>A0A9P6IGL8_9PEZI</name>